<evidence type="ECO:0000256" key="1">
    <source>
        <dbReference type="SAM" id="MobiDB-lite"/>
    </source>
</evidence>
<sequence>MPSRKTVSQHSAFSPNPLNDVMNMSTHTYDVPTNSGGEGVDESTRERILTWNKETEHTPGNRKVEGSARTMPPSRPNKDSGHDSDSTASPPVNIIVFGESGVGKSSIINMLMGEPVAAVSNQAVGCTYESTKFRATIADKEVMLYDTAGLNEAEAGTVSPEQAIENLRSLVTELKTVNLLVYCIRGT</sequence>
<accession>A0A1J8QWV6</accession>
<name>A0A1J8QWV6_9AGAM</name>
<dbReference type="Pfam" id="PF01926">
    <property type="entry name" value="MMR_HSR1"/>
    <property type="match status" value="1"/>
</dbReference>
<protein>
    <recommendedName>
        <fullName evidence="2">G domain-containing protein</fullName>
    </recommendedName>
</protein>
<proteinExistence type="predicted"/>
<dbReference type="AlphaFoldDB" id="A0A1J8QWV6"/>
<dbReference type="Gene3D" id="3.40.50.300">
    <property type="entry name" value="P-loop containing nucleotide triphosphate hydrolases"/>
    <property type="match status" value="1"/>
</dbReference>
<reference evidence="3 4" key="1">
    <citation type="submission" date="2016-03" db="EMBL/GenBank/DDBJ databases">
        <title>Comparative genomics of the ectomycorrhizal sister species Rhizopogon vinicolor and Rhizopogon vesiculosus (Basidiomycota: Boletales) reveals a divergence of the mating type B locus.</title>
        <authorList>
            <person name="Mujic A.B."/>
            <person name="Kuo A."/>
            <person name="Tritt A."/>
            <person name="Lipzen A."/>
            <person name="Chen C."/>
            <person name="Johnson J."/>
            <person name="Sharma A."/>
            <person name="Barry K."/>
            <person name="Grigoriev I.V."/>
            <person name="Spatafora J.W."/>
        </authorList>
    </citation>
    <scope>NUCLEOTIDE SEQUENCE [LARGE SCALE GENOMIC DNA]</scope>
    <source>
        <strain evidence="3 4">AM-OR11-056</strain>
    </source>
</reference>
<gene>
    <name evidence="3" type="ORF">AZE42_05901</name>
</gene>
<dbReference type="InterPro" id="IPR006073">
    <property type="entry name" value="GTP-bd"/>
</dbReference>
<organism evidence="3 4">
    <name type="scientific">Rhizopogon vesiculosus</name>
    <dbReference type="NCBI Taxonomy" id="180088"/>
    <lineage>
        <taxon>Eukaryota</taxon>
        <taxon>Fungi</taxon>
        <taxon>Dikarya</taxon>
        <taxon>Basidiomycota</taxon>
        <taxon>Agaricomycotina</taxon>
        <taxon>Agaricomycetes</taxon>
        <taxon>Agaricomycetidae</taxon>
        <taxon>Boletales</taxon>
        <taxon>Suillineae</taxon>
        <taxon>Rhizopogonaceae</taxon>
        <taxon>Rhizopogon</taxon>
    </lineage>
</organism>
<dbReference type="InterPro" id="IPR027417">
    <property type="entry name" value="P-loop_NTPase"/>
</dbReference>
<dbReference type="GO" id="GO:0005525">
    <property type="term" value="F:GTP binding"/>
    <property type="evidence" value="ECO:0007669"/>
    <property type="project" value="InterPro"/>
</dbReference>
<dbReference type="CDD" id="cd00882">
    <property type="entry name" value="Ras_like_GTPase"/>
    <property type="match status" value="1"/>
</dbReference>
<dbReference type="Proteomes" id="UP000183567">
    <property type="component" value="Unassembled WGS sequence"/>
</dbReference>
<evidence type="ECO:0000313" key="3">
    <source>
        <dbReference type="EMBL" id="OJA17865.1"/>
    </source>
</evidence>
<evidence type="ECO:0000313" key="4">
    <source>
        <dbReference type="Proteomes" id="UP000183567"/>
    </source>
</evidence>
<dbReference type="PROSITE" id="PS00675">
    <property type="entry name" value="SIGMA54_INTERACT_1"/>
    <property type="match status" value="1"/>
</dbReference>
<dbReference type="InterPro" id="IPR025662">
    <property type="entry name" value="Sigma_54_int_dom_ATP-bd_1"/>
</dbReference>
<evidence type="ECO:0000259" key="2">
    <source>
        <dbReference type="Pfam" id="PF01926"/>
    </source>
</evidence>
<dbReference type="SUPFAM" id="SSF52540">
    <property type="entry name" value="P-loop containing nucleoside triphosphate hydrolases"/>
    <property type="match status" value="1"/>
</dbReference>
<keyword evidence="4" id="KW-1185">Reference proteome</keyword>
<dbReference type="OrthoDB" id="8954335at2759"/>
<feature type="compositionally biased region" description="Basic and acidic residues" evidence="1">
    <location>
        <begin position="42"/>
        <end position="66"/>
    </location>
</feature>
<feature type="compositionally biased region" description="Polar residues" evidence="1">
    <location>
        <begin position="1"/>
        <end position="35"/>
    </location>
</feature>
<feature type="non-terminal residue" evidence="3">
    <location>
        <position position="187"/>
    </location>
</feature>
<dbReference type="STRING" id="180088.A0A1J8QWV6"/>
<feature type="domain" description="G" evidence="2">
    <location>
        <begin position="94"/>
        <end position="165"/>
    </location>
</feature>
<dbReference type="EMBL" id="LVVM01001796">
    <property type="protein sequence ID" value="OJA17865.1"/>
    <property type="molecule type" value="Genomic_DNA"/>
</dbReference>
<comment type="caution">
    <text evidence="3">The sequence shown here is derived from an EMBL/GenBank/DDBJ whole genome shotgun (WGS) entry which is preliminary data.</text>
</comment>
<feature type="compositionally biased region" description="Basic and acidic residues" evidence="1">
    <location>
        <begin position="76"/>
        <end position="85"/>
    </location>
</feature>
<feature type="region of interest" description="Disordered" evidence="1">
    <location>
        <begin position="1"/>
        <end position="91"/>
    </location>
</feature>